<keyword evidence="3" id="KW-1133">Transmembrane helix</keyword>
<feature type="region of interest" description="Disordered" evidence="2">
    <location>
        <begin position="479"/>
        <end position="503"/>
    </location>
</feature>
<organism evidence="4 5">
    <name type="scientific">Phenylobacterium kunshanense</name>
    <dbReference type="NCBI Taxonomy" id="1445034"/>
    <lineage>
        <taxon>Bacteria</taxon>
        <taxon>Pseudomonadati</taxon>
        <taxon>Pseudomonadota</taxon>
        <taxon>Alphaproteobacteria</taxon>
        <taxon>Caulobacterales</taxon>
        <taxon>Caulobacteraceae</taxon>
        <taxon>Phenylobacterium</taxon>
    </lineage>
</organism>
<dbReference type="InterPro" id="IPR036259">
    <property type="entry name" value="MFS_trans_sf"/>
</dbReference>
<keyword evidence="5" id="KW-1185">Reference proteome</keyword>
<dbReference type="PANTHER" id="PTHR11328">
    <property type="entry name" value="MAJOR FACILITATOR SUPERFAMILY DOMAIN-CONTAINING PROTEIN"/>
    <property type="match status" value="1"/>
</dbReference>
<dbReference type="GO" id="GO:0005886">
    <property type="term" value="C:plasma membrane"/>
    <property type="evidence" value="ECO:0007669"/>
    <property type="project" value="TreeGrafter"/>
</dbReference>
<evidence type="ECO:0000313" key="5">
    <source>
        <dbReference type="Proteomes" id="UP000249524"/>
    </source>
</evidence>
<accession>A0A328BN43</accession>
<feature type="transmembrane region" description="Helical" evidence="3">
    <location>
        <begin position="18"/>
        <end position="42"/>
    </location>
</feature>
<dbReference type="AlphaFoldDB" id="A0A328BN43"/>
<feature type="transmembrane region" description="Helical" evidence="3">
    <location>
        <begin position="48"/>
        <end position="66"/>
    </location>
</feature>
<dbReference type="GO" id="GO:0008643">
    <property type="term" value="P:carbohydrate transport"/>
    <property type="evidence" value="ECO:0007669"/>
    <property type="project" value="InterPro"/>
</dbReference>
<feature type="transmembrane region" description="Helical" evidence="3">
    <location>
        <begin position="348"/>
        <end position="378"/>
    </location>
</feature>
<feature type="transmembrane region" description="Helical" evidence="3">
    <location>
        <begin position="251"/>
        <end position="267"/>
    </location>
</feature>
<evidence type="ECO:0000256" key="2">
    <source>
        <dbReference type="SAM" id="MobiDB-lite"/>
    </source>
</evidence>
<dbReference type="SUPFAM" id="SSF103473">
    <property type="entry name" value="MFS general substrate transporter"/>
    <property type="match status" value="1"/>
</dbReference>
<evidence type="ECO:0000256" key="1">
    <source>
        <dbReference type="ARBA" id="ARBA00009617"/>
    </source>
</evidence>
<comment type="caution">
    <text evidence="4">The sequence shown here is derived from an EMBL/GenBank/DDBJ whole genome shotgun (WGS) entry which is preliminary data.</text>
</comment>
<dbReference type="Proteomes" id="UP000249524">
    <property type="component" value="Unassembled WGS sequence"/>
</dbReference>
<feature type="transmembrane region" description="Helical" evidence="3">
    <location>
        <begin position="434"/>
        <end position="458"/>
    </location>
</feature>
<evidence type="ECO:0000256" key="3">
    <source>
        <dbReference type="SAM" id="Phobius"/>
    </source>
</evidence>
<protein>
    <submittedName>
        <fullName evidence="4">MFS transporter</fullName>
    </submittedName>
</protein>
<feature type="transmembrane region" description="Helical" evidence="3">
    <location>
        <begin position="318"/>
        <end position="342"/>
    </location>
</feature>
<feature type="transmembrane region" description="Helical" evidence="3">
    <location>
        <begin position="287"/>
        <end position="306"/>
    </location>
</feature>
<gene>
    <name evidence="4" type="ORF">DJ019_05725</name>
</gene>
<dbReference type="GO" id="GO:0015293">
    <property type="term" value="F:symporter activity"/>
    <property type="evidence" value="ECO:0007669"/>
    <property type="project" value="InterPro"/>
</dbReference>
<reference evidence="4 5" key="1">
    <citation type="submission" date="2018-05" db="EMBL/GenBank/DDBJ databases">
        <authorList>
            <person name="Lanie J.A."/>
            <person name="Ng W.-L."/>
            <person name="Kazmierczak K.M."/>
            <person name="Andrzejewski T.M."/>
            <person name="Davidsen T.M."/>
            <person name="Wayne K.J."/>
            <person name="Tettelin H."/>
            <person name="Glass J.I."/>
            <person name="Rusch D."/>
            <person name="Podicherti R."/>
            <person name="Tsui H.-C.T."/>
            <person name="Winkler M.E."/>
        </authorList>
    </citation>
    <scope>NUCLEOTIDE SEQUENCE [LARGE SCALE GENOMIC DNA]</scope>
    <source>
        <strain evidence="4 5">BUT-10</strain>
    </source>
</reference>
<name>A0A328BN43_9CAUL</name>
<sequence>MTHAAPAGAERLPLKTKLAFGIGSAAEVIALYAVSSFALLYYNQVLGVPAHWIGMAISVSLVLDGLTEPVVGAWSDRTKSRLGRRHPWMYAAPVPIALTFYAIFNPPQGLDPLALTLWCGVFVSLLRQVMTFFHTPHLALGAELSPNYLERSKVMAYNSFFTWAGGSAMTWIALSYFFPSTPQYPRGLLNPEPWPTFALTMALTIVAVLFASAWFTRDRIPFLPQPAADAKSFSPAEFFADVWKALRNRNYVWLLIGYFFLSMMIGLKEGLRLYTATFYWGLSSEELRWFVIGSFVGYATAFLFAARMHGRFDKRATLVWGAIAYSLTTAAPLVAGVTGVLSSETPNLLVILIAWSALSYGSLSVLQIGAMSALADIADENELRFGVRQEGILYSTRALAAKIDQAIGSVLAGFVLLMIAFPQKATPGAVAEGVLFNLAVWDGVVAAIPGLIAALCYARYAINRQTFEETRAALVARRARTGDAAEPPPVKDAPGVAAATPAE</sequence>
<feature type="transmembrane region" description="Helical" evidence="3">
    <location>
        <begin position="154"/>
        <end position="174"/>
    </location>
</feature>
<dbReference type="RefSeq" id="WP_111275027.1">
    <property type="nucleotide sequence ID" value="NZ_QFYS01000002.1"/>
</dbReference>
<feature type="transmembrane region" description="Helical" evidence="3">
    <location>
        <begin position="194"/>
        <end position="215"/>
    </location>
</feature>
<dbReference type="PANTHER" id="PTHR11328:SF24">
    <property type="entry name" value="MAJOR FACILITATOR SUPERFAMILY (MFS) PROFILE DOMAIN-CONTAINING PROTEIN"/>
    <property type="match status" value="1"/>
</dbReference>
<keyword evidence="3" id="KW-0812">Transmembrane</keyword>
<dbReference type="Gene3D" id="1.20.1250.20">
    <property type="entry name" value="MFS general substrate transporter like domains"/>
    <property type="match status" value="2"/>
</dbReference>
<dbReference type="EMBL" id="QFYS01000002">
    <property type="protein sequence ID" value="RAK67416.1"/>
    <property type="molecule type" value="Genomic_DNA"/>
</dbReference>
<feature type="transmembrane region" description="Helical" evidence="3">
    <location>
        <begin position="399"/>
        <end position="422"/>
    </location>
</feature>
<proteinExistence type="inferred from homology"/>
<dbReference type="Pfam" id="PF13347">
    <property type="entry name" value="MFS_2"/>
    <property type="match status" value="1"/>
</dbReference>
<feature type="transmembrane region" description="Helical" evidence="3">
    <location>
        <begin position="115"/>
        <end position="133"/>
    </location>
</feature>
<evidence type="ECO:0000313" key="4">
    <source>
        <dbReference type="EMBL" id="RAK67416.1"/>
    </source>
</evidence>
<dbReference type="InterPro" id="IPR039672">
    <property type="entry name" value="MFS_2"/>
</dbReference>
<comment type="similarity">
    <text evidence="1">Belongs to the sodium:galactoside symporter (TC 2.A.2) family.</text>
</comment>
<keyword evidence="3" id="KW-0472">Membrane</keyword>
<feature type="transmembrane region" description="Helical" evidence="3">
    <location>
        <begin position="87"/>
        <end position="103"/>
    </location>
</feature>
<dbReference type="OrthoDB" id="9764596at2"/>